<evidence type="ECO:0000313" key="2">
    <source>
        <dbReference type="EMBL" id="MDN4833724.1"/>
    </source>
</evidence>
<dbReference type="Proteomes" id="UP001213566">
    <property type="component" value="Unassembled WGS sequence"/>
</dbReference>
<dbReference type="Proteomes" id="UP000471678">
    <property type="component" value="Unassembled WGS sequence"/>
</dbReference>
<evidence type="ECO:0000313" key="4">
    <source>
        <dbReference type="EMBL" id="OUN19357.1"/>
    </source>
</evidence>
<proteinExistence type="predicted"/>
<reference evidence="4" key="2">
    <citation type="journal article" date="2018" name="BMC Genomics">
        <title>Whole genome sequencing and function prediction of 133 gut anaerobes isolated from chicken caecum in pure cultures.</title>
        <authorList>
            <person name="Medvecky M."/>
            <person name="Cejkova D."/>
            <person name="Polansky O."/>
            <person name="Karasova D."/>
            <person name="Kubasova T."/>
            <person name="Cizek A."/>
            <person name="Rychlik I."/>
        </authorList>
    </citation>
    <scope>NUCLEOTIDE SEQUENCE</scope>
    <source>
        <strain evidence="4">An84</strain>
    </source>
</reference>
<dbReference type="InterPro" id="IPR024410">
    <property type="entry name" value="Phage_TAC_12"/>
</dbReference>
<organism evidence="3 6">
    <name type="scientific">Ligilactobacillus salivarius</name>
    <dbReference type="NCBI Taxonomy" id="1624"/>
    <lineage>
        <taxon>Bacteria</taxon>
        <taxon>Bacillati</taxon>
        <taxon>Bacillota</taxon>
        <taxon>Bacilli</taxon>
        <taxon>Lactobacillales</taxon>
        <taxon>Lactobacillaceae</taxon>
        <taxon>Ligilactobacillus</taxon>
    </lineage>
</organism>
<reference evidence="2" key="5">
    <citation type="submission" date="2023-07" db="EMBL/GenBank/DDBJ databases">
        <title>Complete genome sequence of Ligilactobacillus salivarius SRCM217594 isolated from Gallus gallus domesticus feces.</title>
        <authorList>
            <person name="Yang H.-G."/>
            <person name="Ryu M.-S."/>
            <person name="Ha G.-S."/>
            <person name="Yang H.-J."/>
            <person name="Jeong D.-Y."/>
        </authorList>
    </citation>
    <scope>NUCLEOTIDE SEQUENCE</scope>
    <source>
        <strain evidence="2">SRCM217594</strain>
    </source>
</reference>
<dbReference type="Pfam" id="PF12363">
    <property type="entry name" value="Phage_TAC_12"/>
    <property type="match status" value="1"/>
</dbReference>
<comment type="caution">
    <text evidence="3">The sequence shown here is derived from an EMBL/GenBank/DDBJ whole genome shotgun (WGS) entry which is preliminary data.</text>
</comment>
<evidence type="ECO:0000313" key="5">
    <source>
        <dbReference type="Proteomes" id="UP000196255"/>
    </source>
</evidence>
<reference evidence="1" key="4">
    <citation type="submission" date="2023-02" db="EMBL/GenBank/DDBJ databases">
        <title>Draft Whole-Genome Sequences of competitive exclusion Lactobacillus salivarius strains for Poultry.</title>
        <authorList>
            <person name="Ma L.M."/>
            <person name="Lopez-Guerra N."/>
            <person name="Zhang G."/>
        </authorList>
    </citation>
    <scope>NUCLEOTIDE SEQUENCE</scope>
    <source>
        <strain evidence="1">Salm-9</strain>
    </source>
</reference>
<name>A0A1Y3S985_9LACO</name>
<reference evidence="3 6" key="3">
    <citation type="journal article" date="2020" name="Food Funct.">
        <title>Screening of Lactobacillus salivarius strains from the feces of Chinese populations and the evaluation of their effects against intestinal inflammation in mice.</title>
        <authorList>
            <person name="Zhai Q."/>
            <person name="Shen X."/>
            <person name="Cen S."/>
            <person name="Zhang C."/>
            <person name="Tian F."/>
            <person name="Zhao J."/>
            <person name="Zhang H."/>
            <person name="Xue Y."/>
            <person name="Chen W."/>
        </authorList>
    </citation>
    <scope>NUCLEOTIDE SEQUENCE [LARGE SCALE GENOMIC DNA]</scope>
    <source>
        <strain evidence="3 6">FYNDL5_1.scaf</strain>
    </source>
</reference>
<gene>
    <name evidence="4" type="ORF">B5G36_02235</name>
    <name evidence="3" type="ORF">FYL25_01710</name>
    <name evidence="1" type="ORF">PV940_02785</name>
    <name evidence="2" type="ORF">QYC35_05670</name>
</gene>
<dbReference type="RefSeq" id="WP_003706060.1">
    <property type="nucleotide sequence ID" value="NZ_CP097639.1"/>
</dbReference>
<dbReference type="EMBL" id="JARKHV010000002">
    <property type="protein sequence ID" value="MDF4185959.1"/>
    <property type="molecule type" value="Genomic_DNA"/>
</dbReference>
<dbReference type="AlphaFoldDB" id="A0A1Y3S985"/>
<evidence type="ECO:0000313" key="1">
    <source>
        <dbReference type="EMBL" id="MDF4185959.1"/>
    </source>
</evidence>
<dbReference type="EMBL" id="JAUIQT010000001">
    <property type="protein sequence ID" value="MDN4833724.1"/>
    <property type="molecule type" value="Genomic_DNA"/>
</dbReference>
<dbReference type="Proteomes" id="UP001174888">
    <property type="component" value="Unassembled WGS sequence"/>
</dbReference>
<reference evidence="5" key="1">
    <citation type="submission" date="2017-04" db="EMBL/GenBank/DDBJ databases">
        <title>Function of individual gut microbiota members based on whole genome sequencing of pure cultures obtained from chicken caecum.</title>
        <authorList>
            <person name="Medvecky M."/>
            <person name="Cejkova D."/>
            <person name="Polansky O."/>
            <person name="Karasova D."/>
            <person name="Kubasova T."/>
            <person name="Cizek A."/>
            <person name="Rychlik I."/>
        </authorList>
    </citation>
    <scope>NUCLEOTIDE SEQUENCE [LARGE SCALE GENOMIC DNA]</scope>
    <source>
        <strain evidence="5">An84</strain>
    </source>
</reference>
<evidence type="ECO:0000313" key="3">
    <source>
        <dbReference type="EMBL" id="MYY64163.1"/>
    </source>
</evidence>
<dbReference type="Proteomes" id="UP000196255">
    <property type="component" value="Unassembled WGS sequence"/>
</dbReference>
<accession>A0A1Y3S985</accession>
<evidence type="ECO:0000313" key="6">
    <source>
        <dbReference type="Proteomes" id="UP000471678"/>
    </source>
</evidence>
<dbReference type="EMBL" id="VSUB01000001">
    <property type="protein sequence ID" value="MYY64163.1"/>
    <property type="molecule type" value="Genomic_DNA"/>
</dbReference>
<sequence length="120" mass="13682">MFITIKNKEYELKFDLAFIRRLNEQQGLVYNQVNIGSAVEKTMPGVMSHDFAILADYVLCANEKLTRKLVDKYIEDLAVEDEEGKALDEFADKLTDAIKHGVMTRVPFNKVEKAIKKAQA</sequence>
<protein>
    <submittedName>
        <fullName evidence="1">Tail assembly chaperone</fullName>
    </submittedName>
</protein>
<dbReference type="EMBL" id="NFHF01000003">
    <property type="protein sequence ID" value="OUN19357.1"/>
    <property type="molecule type" value="Genomic_DNA"/>
</dbReference>